<evidence type="ECO:0000313" key="2">
    <source>
        <dbReference type="EMBL" id="KAF9072809.1"/>
    </source>
</evidence>
<dbReference type="InterPro" id="IPR046521">
    <property type="entry name" value="DUF6698"/>
</dbReference>
<proteinExistence type="predicted"/>
<evidence type="ECO:0000256" key="1">
    <source>
        <dbReference type="SAM" id="MobiDB-lite"/>
    </source>
</evidence>
<feature type="compositionally biased region" description="Basic and acidic residues" evidence="1">
    <location>
        <begin position="75"/>
        <end position="84"/>
    </location>
</feature>
<feature type="compositionally biased region" description="Low complexity" evidence="1">
    <location>
        <begin position="559"/>
        <end position="591"/>
    </location>
</feature>
<dbReference type="Proteomes" id="UP000772434">
    <property type="component" value="Unassembled WGS sequence"/>
</dbReference>
<name>A0A9P5PUT1_9AGAR</name>
<feature type="compositionally biased region" description="Polar residues" evidence="1">
    <location>
        <begin position="11"/>
        <end position="36"/>
    </location>
</feature>
<dbReference type="Pfam" id="PF20414">
    <property type="entry name" value="DUF6698"/>
    <property type="match status" value="1"/>
</dbReference>
<keyword evidence="3" id="KW-1185">Reference proteome</keyword>
<sequence length="591" mass="65060">MIKKIALANAKTASTITNKQTSASKPGSSANKPSSTAKKRKNRVDSDAEDEVENNKVEEDPESDSSQPAKRQKGRKGDITEQLEKRKRRKKSAKSGLEAFRNSARWITTSWAPSIPWHCVFQVGLEADDIIIKGCMGDLELEKKEQTDLLEVYEILKHSVPSFETEISSILEADALDELISQMSTSGSDAVSQDIRKLKNALLDMIESHRGAFNPPINRNEKKTKSRGWNHLGVARLLCTPSKFAEFDNDPEEFCQCVIDNELESPITASHFPGLFYVDLGEAASKGPEYVFEGLLNSFELYQAWVLIYLAPENASRFAIHHVKVAEGKAEGARFKYLKAGKAWQHGLMTTVTFRSIAYIRHTLSNSDDIRIDEGSVDKNDAFEAVVALFNDPNLMYPKWIEETLDTWRSNMDWMLPKAKKAPLVNGEDADSSLTQISSVVQRLIARDKAAGNAKGKLKDIVAPSDETDHTEANAIETAEPVEEATEMLTPPRTSPVPEDVYESELSDLDDDSTIQPKASSSKISTSPSPELKSAAPASKAKPKPISVTVPETAKPSKKPSTAKPSSKKTSTVKPPKKNLTTAKTSKTAAK</sequence>
<gene>
    <name evidence="2" type="ORF">BDP27DRAFT_1417871</name>
</gene>
<dbReference type="OrthoDB" id="3059875at2759"/>
<organism evidence="2 3">
    <name type="scientific">Rhodocollybia butyracea</name>
    <dbReference type="NCBI Taxonomy" id="206335"/>
    <lineage>
        <taxon>Eukaryota</taxon>
        <taxon>Fungi</taxon>
        <taxon>Dikarya</taxon>
        <taxon>Basidiomycota</taxon>
        <taxon>Agaricomycotina</taxon>
        <taxon>Agaricomycetes</taxon>
        <taxon>Agaricomycetidae</taxon>
        <taxon>Agaricales</taxon>
        <taxon>Marasmiineae</taxon>
        <taxon>Omphalotaceae</taxon>
        <taxon>Rhodocollybia</taxon>
    </lineage>
</organism>
<feature type="region of interest" description="Disordered" evidence="1">
    <location>
        <begin position="1"/>
        <end position="96"/>
    </location>
</feature>
<dbReference type="EMBL" id="JADNRY010000022">
    <property type="protein sequence ID" value="KAF9072809.1"/>
    <property type="molecule type" value="Genomic_DNA"/>
</dbReference>
<feature type="compositionally biased region" description="Acidic residues" evidence="1">
    <location>
        <begin position="500"/>
        <end position="513"/>
    </location>
</feature>
<comment type="caution">
    <text evidence="2">The sequence shown here is derived from an EMBL/GenBank/DDBJ whole genome shotgun (WGS) entry which is preliminary data.</text>
</comment>
<feature type="region of interest" description="Disordered" evidence="1">
    <location>
        <begin position="455"/>
        <end position="591"/>
    </location>
</feature>
<evidence type="ECO:0000313" key="3">
    <source>
        <dbReference type="Proteomes" id="UP000772434"/>
    </source>
</evidence>
<protein>
    <submittedName>
        <fullName evidence="2">Uncharacterized protein</fullName>
    </submittedName>
</protein>
<dbReference type="AlphaFoldDB" id="A0A9P5PUT1"/>
<feature type="compositionally biased region" description="Low complexity" evidence="1">
    <location>
        <begin position="517"/>
        <end position="540"/>
    </location>
</feature>
<accession>A0A9P5PUT1</accession>
<reference evidence="2" key="1">
    <citation type="submission" date="2020-11" db="EMBL/GenBank/DDBJ databases">
        <authorList>
            <consortium name="DOE Joint Genome Institute"/>
            <person name="Ahrendt S."/>
            <person name="Riley R."/>
            <person name="Andreopoulos W."/>
            <person name="Labutti K."/>
            <person name="Pangilinan J."/>
            <person name="Ruiz-Duenas F.J."/>
            <person name="Barrasa J.M."/>
            <person name="Sanchez-Garcia M."/>
            <person name="Camarero S."/>
            <person name="Miyauchi S."/>
            <person name="Serrano A."/>
            <person name="Linde D."/>
            <person name="Babiker R."/>
            <person name="Drula E."/>
            <person name="Ayuso-Fernandez I."/>
            <person name="Pacheco R."/>
            <person name="Padilla G."/>
            <person name="Ferreira P."/>
            <person name="Barriuso J."/>
            <person name="Kellner H."/>
            <person name="Castanera R."/>
            <person name="Alfaro M."/>
            <person name="Ramirez L."/>
            <person name="Pisabarro A.G."/>
            <person name="Kuo A."/>
            <person name="Tritt A."/>
            <person name="Lipzen A."/>
            <person name="He G."/>
            <person name="Yan M."/>
            <person name="Ng V."/>
            <person name="Cullen D."/>
            <person name="Martin F."/>
            <person name="Rosso M.-N."/>
            <person name="Henrissat B."/>
            <person name="Hibbett D."/>
            <person name="Martinez A.T."/>
            <person name="Grigoriev I.V."/>
        </authorList>
    </citation>
    <scope>NUCLEOTIDE SEQUENCE</scope>
    <source>
        <strain evidence="2">AH 40177</strain>
    </source>
</reference>